<dbReference type="AlphaFoldDB" id="A0A447S8Z1"/>
<feature type="region of interest" description="Disordered" evidence="1">
    <location>
        <begin position="271"/>
        <end position="344"/>
    </location>
</feature>
<accession>A0A447S8Z1</accession>
<keyword evidence="2" id="KW-1133">Transmembrane helix</keyword>
<feature type="compositionally biased region" description="Low complexity" evidence="1">
    <location>
        <begin position="313"/>
        <end position="323"/>
    </location>
</feature>
<dbReference type="GO" id="GO:0005886">
    <property type="term" value="C:plasma membrane"/>
    <property type="evidence" value="ECO:0007669"/>
    <property type="project" value="TreeGrafter"/>
</dbReference>
<dbReference type="Pfam" id="PF03594">
    <property type="entry name" value="BenE"/>
    <property type="match status" value="1"/>
</dbReference>
<evidence type="ECO:0000256" key="1">
    <source>
        <dbReference type="SAM" id="MobiDB-lite"/>
    </source>
</evidence>
<feature type="transmembrane region" description="Helical" evidence="2">
    <location>
        <begin position="94"/>
        <end position="117"/>
    </location>
</feature>
<reference evidence="3 4" key="1">
    <citation type="submission" date="2018-12" db="EMBL/GenBank/DDBJ databases">
        <authorList>
            <consortium name="Pathogen Informatics"/>
        </authorList>
    </citation>
    <scope>NUCLEOTIDE SEQUENCE [LARGE SCALE GENOMIC DNA]</scope>
    <source>
        <strain evidence="3 4">NCTC13635</strain>
    </source>
</reference>
<evidence type="ECO:0000313" key="3">
    <source>
        <dbReference type="EMBL" id="VEB08506.1"/>
    </source>
</evidence>
<feature type="transmembrane region" description="Helical" evidence="2">
    <location>
        <begin position="70"/>
        <end position="88"/>
    </location>
</feature>
<proteinExistence type="predicted"/>
<name>A0A447S8Z1_KLEPN</name>
<dbReference type="NCBIfam" id="TIGR00843">
    <property type="entry name" value="benE"/>
    <property type="match status" value="1"/>
</dbReference>
<feature type="transmembrane region" description="Helical" evidence="2">
    <location>
        <begin position="44"/>
        <end position="63"/>
    </location>
</feature>
<organism evidence="3 4">
    <name type="scientific">Klebsiella pneumoniae</name>
    <dbReference type="NCBI Taxonomy" id="573"/>
    <lineage>
        <taxon>Bacteria</taxon>
        <taxon>Pseudomonadati</taxon>
        <taxon>Pseudomonadota</taxon>
        <taxon>Gammaproteobacteria</taxon>
        <taxon>Enterobacterales</taxon>
        <taxon>Enterobacteriaceae</taxon>
        <taxon>Klebsiella/Raoultella group</taxon>
        <taxon>Klebsiella</taxon>
        <taxon>Klebsiella pneumoniae complex</taxon>
    </lineage>
</organism>
<dbReference type="EMBL" id="LR134162">
    <property type="protein sequence ID" value="VEB08506.1"/>
    <property type="molecule type" value="Genomic_DNA"/>
</dbReference>
<evidence type="ECO:0000313" key="4">
    <source>
        <dbReference type="Proteomes" id="UP000282433"/>
    </source>
</evidence>
<protein>
    <submittedName>
        <fullName evidence="3">Benzoate transport protein</fullName>
    </submittedName>
</protein>
<gene>
    <name evidence="3" type="primary">ydcO</name>
    <name evidence="3" type="ORF">NCTC13635_07602</name>
</gene>
<keyword evidence="2" id="KW-0472">Membrane</keyword>
<sequence length="344" mass="35581">MRSFSLPLPTLFAGFVAVLVGYASSAAIIWQAAAAAGATPGQIAGWMTALGLAMGISTLALSAWRKVPVLTAWSTPGAALLVSGLQGVTLAEAVGIFIFANALIVICGATGLFARLMQIIPHSLAAAMLAGILLRFGLQAFAGLQDHLPLCGGMLAAWLLCKALWPRFAVVAALVIGALIAAASGDVASAAVPLAFVTPEWGRPAVYSGAFAQRRSAFLPRHHGLAERSRVRHPAGIRLYRTGLRTDRRLRGVGTTAGAVWGLFHLHRGDHRRHMPEPGGAPGSEPALAGGHSRGRFLSASRSVRRVNHRPDVGPAAGVDPDAGGSGAARHHRRESVSGGASGQ</sequence>
<dbReference type="InterPro" id="IPR004711">
    <property type="entry name" value="Benzoate_Transporter"/>
</dbReference>
<evidence type="ECO:0000256" key="2">
    <source>
        <dbReference type="SAM" id="Phobius"/>
    </source>
</evidence>
<dbReference type="Proteomes" id="UP000282433">
    <property type="component" value="Chromosome"/>
</dbReference>
<dbReference type="GO" id="GO:0042925">
    <property type="term" value="F:benzoate transmembrane transporter activity"/>
    <property type="evidence" value="ECO:0007669"/>
    <property type="project" value="InterPro"/>
</dbReference>
<dbReference type="PANTHER" id="PTHR30199">
    <property type="entry name" value="MFS FAMILY TRANSPORTER, PREDICTED SUBSTRATE BENZOATE"/>
    <property type="match status" value="1"/>
</dbReference>
<dbReference type="PANTHER" id="PTHR30199:SF0">
    <property type="entry name" value="INNER MEMBRANE PROTEIN YDCO"/>
    <property type="match status" value="1"/>
</dbReference>
<keyword evidence="2" id="KW-0812">Transmembrane</keyword>
<feature type="transmembrane region" description="Helical" evidence="2">
    <location>
        <begin position="124"/>
        <end position="144"/>
    </location>
</feature>
<feature type="transmembrane region" description="Helical" evidence="2">
    <location>
        <begin position="164"/>
        <end position="183"/>
    </location>
</feature>